<dbReference type="EC" id="3.5.1.28" evidence="2"/>
<protein>
    <recommendedName>
        <fullName evidence="2">N-acetylmuramoyl-L-alanine amidase</fullName>
        <ecNumber evidence="2">3.5.1.28</ecNumber>
    </recommendedName>
    <alternativeName>
        <fullName evidence="6">Autolysin</fullName>
    </alternativeName>
    <alternativeName>
        <fullName evidence="5">Cell wall hydrolase</fullName>
    </alternativeName>
</protein>
<keyword evidence="3" id="KW-0378">Hydrolase</keyword>
<dbReference type="Gene3D" id="3.40.80.10">
    <property type="entry name" value="Peptidoglycan recognition protein-like"/>
    <property type="match status" value="1"/>
</dbReference>
<dbReference type="PANTHER" id="PTHR30417:SF1">
    <property type="entry name" value="N-ACETYLMURAMOYL-L-ALANINE AMIDASE AMID"/>
    <property type="match status" value="1"/>
</dbReference>
<dbReference type="Proteomes" id="UP000234748">
    <property type="component" value="Unassembled WGS sequence"/>
</dbReference>
<evidence type="ECO:0000256" key="6">
    <source>
        <dbReference type="ARBA" id="ARBA00032390"/>
    </source>
</evidence>
<dbReference type="SUPFAM" id="SSF53955">
    <property type="entry name" value="Lysozyme-like"/>
    <property type="match status" value="1"/>
</dbReference>
<reference evidence="8 9" key="1">
    <citation type="submission" date="2017-11" db="EMBL/GenBank/DDBJ databases">
        <title>Comparitive Functional Genomics of Dry Heat Resistant strains isolated from the Viking Spacecraft.</title>
        <authorList>
            <person name="Seuylemezian A."/>
            <person name="Cooper K."/>
            <person name="Vaishampayan P."/>
        </authorList>
    </citation>
    <scope>NUCLEOTIDE SEQUENCE [LARGE SCALE GENOMIC DNA]</scope>
    <source>
        <strain evidence="8 9">V1-29</strain>
    </source>
</reference>
<dbReference type="RefSeq" id="WP_101642352.1">
    <property type="nucleotide sequence ID" value="NZ_PGUY01000036.1"/>
</dbReference>
<comment type="catalytic activity">
    <reaction evidence="1">
        <text>Hydrolyzes the link between N-acetylmuramoyl residues and L-amino acid residues in certain cell-wall glycopeptides.</text>
        <dbReference type="EC" id="3.5.1.28"/>
    </reaction>
</comment>
<dbReference type="InterPro" id="IPR036505">
    <property type="entry name" value="Amidase/PGRP_sf"/>
</dbReference>
<dbReference type="GO" id="GO:0009253">
    <property type="term" value="P:peptidoglycan catabolic process"/>
    <property type="evidence" value="ECO:0007669"/>
    <property type="project" value="InterPro"/>
</dbReference>
<dbReference type="FunFam" id="3.40.80.10:FF:000006">
    <property type="entry name" value="N-acetylmuramoyl-L-alanine amidase"/>
    <property type="match status" value="1"/>
</dbReference>
<dbReference type="GO" id="GO:0008745">
    <property type="term" value="F:N-acetylmuramoyl-L-alanine amidase activity"/>
    <property type="evidence" value="ECO:0007669"/>
    <property type="project" value="UniProtKB-EC"/>
</dbReference>
<dbReference type="Gene3D" id="1.10.530.10">
    <property type="match status" value="1"/>
</dbReference>
<keyword evidence="4" id="KW-0961">Cell wall biogenesis/degradation</keyword>
<evidence type="ECO:0000256" key="2">
    <source>
        <dbReference type="ARBA" id="ARBA00011901"/>
    </source>
</evidence>
<dbReference type="CDD" id="cd06583">
    <property type="entry name" value="PGRP"/>
    <property type="match status" value="1"/>
</dbReference>
<feature type="domain" description="N-acetylmuramoyl-L-alanine amidase" evidence="7">
    <location>
        <begin position="268"/>
        <end position="406"/>
    </location>
</feature>
<comment type="caution">
    <text evidence="8">The sequence shown here is derived from an EMBL/GenBank/DDBJ whole genome shotgun (WGS) entry which is preliminary data.</text>
</comment>
<keyword evidence="9" id="KW-1185">Reference proteome</keyword>
<gene>
    <name evidence="8" type="ORF">CUU66_11790</name>
</gene>
<dbReference type="GO" id="GO:0071555">
    <property type="term" value="P:cell wall organization"/>
    <property type="evidence" value="ECO:0007669"/>
    <property type="project" value="UniProtKB-KW"/>
</dbReference>
<dbReference type="PANTHER" id="PTHR30417">
    <property type="entry name" value="N-ACETYLMURAMOYL-L-ALANINE AMIDASE AMID"/>
    <property type="match status" value="1"/>
</dbReference>
<evidence type="ECO:0000256" key="5">
    <source>
        <dbReference type="ARBA" id="ARBA00030881"/>
    </source>
</evidence>
<dbReference type="GO" id="GO:0009254">
    <property type="term" value="P:peptidoglycan turnover"/>
    <property type="evidence" value="ECO:0007669"/>
    <property type="project" value="TreeGrafter"/>
</dbReference>
<evidence type="ECO:0000313" key="8">
    <source>
        <dbReference type="EMBL" id="PLT29714.1"/>
    </source>
</evidence>
<dbReference type="InterPro" id="IPR051206">
    <property type="entry name" value="NAMLAA_amidase_2"/>
</dbReference>
<evidence type="ECO:0000256" key="3">
    <source>
        <dbReference type="ARBA" id="ARBA00022801"/>
    </source>
</evidence>
<evidence type="ECO:0000256" key="1">
    <source>
        <dbReference type="ARBA" id="ARBA00001561"/>
    </source>
</evidence>
<dbReference type="OrthoDB" id="66275at2"/>
<dbReference type="InterPro" id="IPR002502">
    <property type="entry name" value="Amidase_domain"/>
</dbReference>
<dbReference type="EMBL" id="PGUY01000036">
    <property type="protein sequence ID" value="PLT29714.1"/>
    <property type="molecule type" value="Genomic_DNA"/>
</dbReference>
<evidence type="ECO:0000259" key="7">
    <source>
        <dbReference type="SMART" id="SM00644"/>
    </source>
</evidence>
<evidence type="ECO:0000256" key="4">
    <source>
        <dbReference type="ARBA" id="ARBA00023316"/>
    </source>
</evidence>
<name>A0A2N5M5S3_9BACI</name>
<dbReference type="SUPFAM" id="SSF55846">
    <property type="entry name" value="N-acetylmuramoyl-L-alanine amidase-like"/>
    <property type="match status" value="1"/>
</dbReference>
<organism evidence="8 9">
    <name type="scientific">Peribacillus deserti</name>
    <dbReference type="NCBI Taxonomy" id="673318"/>
    <lineage>
        <taxon>Bacteria</taxon>
        <taxon>Bacillati</taxon>
        <taxon>Bacillota</taxon>
        <taxon>Bacilli</taxon>
        <taxon>Bacillales</taxon>
        <taxon>Bacillaceae</taxon>
        <taxon>Peribacillus</taxon>
    </lineage>
</organism>
<accession>A0A2N5M5S3</accession>
<dbReference type="SMART" id="SM00644">
    <property type="entry name" value="Ami_2"/>
    <property type="match status" value="1"/>
</dbReference>
<sequence>MKRTIKRFSLIAALFALTGTAFVLPVNTSSLGLSIPKASASEPSIQADSIQQAFKKAAQEFNVPESILLSVSYNLSRWEHHNGKPSTAGGYGIMHLTSVIDHSSAKGDEETADVDFSDESFHTLEKAAKILNLSPEALKQDPVQNIRGAAALLAEYAEGTAGGLPENESEWYGAVAKYSGSDDSAIALDFADQVYQTINQGEARETLDGQKVQLAAEHFVPNKSTADSLKLKQTNKDPETEAPNSLKTQFIPAFYQQLSSNPGNYTNYDVADRPNFGPDIRYIVLHDTEVGYDPTLMLFARSYAASSHYVIRSSDGHITQMIKNKDVAWHAGNWYFNMHSIGLEHEGFALKGATWFTEQMYRMSASLVKYLAEQYDIPLDRAHIIGHDEVPGLAPLNQSRMHSDPATFWDWEHYMELLGAPITPSHGSRKMVTLKPHFQTNEQYVDVQDGNLRKHPSNFVYLYTAPSFDAPYFKDAALPNAGAFEALNWGNKFKAGQTFASAGQEGDWSAIWYSGKKAWFYNPDGKLTVPGKTDILITPKEGKTSIPVYGSAYPEAAAYPADIPYKSITPLQYTIGEGQVYAAEEKVKADYYNAKVFTLTPYGVHKMVYGNEEYYRIHFNHRYAFVKAADVDIINP</sequence>
<proteinExistence type="predicted"/>
<dbReference type="InterPro" id="IPR023346">
    <property type="entry name" value="Lysozyme-like_dom_sf"/>
</dbReference>
<evidence type="ECO:0000313" key="9">
    <source>
        <dbReference type="Proteomes" id="UP000234748"/>
    </source>
</evidence>
<dbReference type="Pfam" id="PF01510">
    <property type="entry name" value="Amidase_2"/>
    <property type="match status" value="1"/>
</dbReference>
<dbReference type="AlphaFoldDB" id="A0A2N5M5S3"/>